<keyword evidence="1" id="KW-0812">Transmembrane</keyword>
<organism evidence="2 3">
    <name type="scientific">Candidatus Nomurabacteria bacterium CG1_02_47_685</name>
    <dbReference type="NCBI Taxonomy" id="1805282"/>
    <lineage>
        <taxon>Bacteria</taxon>
        <taxon>Candidatus Nomuraibacteriota</taxon>
    </lineage>
</organism>
<accession>A0A1J4VDP9</accession>
<name>A0A1J4VDP9_9BACT</name>
<dbReference type="AlphaFoldDB" id="A0A1J4VDP9"/>
<protein>
    <recommendedName>
        <fullName evidence="4">DUF420 domain-containing protein</fullName>
    </recommendedName>
</protein>
<comment type="caution">
    <text evidence="2">The sequence shown here is derived from an EMBL/GenBank/DDBJ whole genome shotgun (WGS) entry which is preliminary data.</text>
</comment>
<dbReference type="Proteomes" id="UP000183206">
    <property type="component" value="Unassembled WGS sequence"/>
</dbReference>
<feature type="transmembrane region" description="Helical" evidence="1">
    <location>
        <begin position="113"/>
        <end position="132"/>
    </location>
</feature>
<sequence>MQLIFSEPIPLIVQIMATVAVVAIIAVGYRKNIFLSRFALITMTIEVIYIVVFLAYRYFGGAIAEEAAEEAYYALVASVHGIISLIAFACIFIIFPRAYKAYNRGENYFKKHYIYSATMIISWILALVTGLFL</sequence>
<evidence type="ECO:0008006" key="4">
    <source>
        <dbReference type="Google" id="ProtNLM"/>
    </source>
</evidence>
<evidence type="ECO:0000313" key="3">
    <source>
        <dbReference type="Proteomes" id="UP000183206"/>
    </source>
</evidence>
<evidence type="ECO:0000313" key="2">
    <source>
        <dbReference type="EMBL" id="OIO32311.1"/>
    </source>
</evidence>
<dbReference type="EMBL" id="MNVO01000043">
    <property type="protein sequence ID" value="OIO32311.1"/>
    <property type="molecule type" value="Genomic_DNA"/>
</dbReference>
<feature type="transmembrane region" description="Helical" evidence="1">
    <location>
        <begin position="71"/>
        <end position="93"/>
    </location>
</feature>
<proteinExistence type="predicted"/>
<evidence type="ECO:0000256" key="1">
    <source>
        <dbReference type="SAM" id="Phobius"/>
    </source>
</evidence>
<keyword evidence="1" id="KW-1133">Transmembrane helix</keyword>
<reference evidence="2 3" key="1">
    <citation type="journal article" date="2016" name="Environ. Microbiol.">
        <title>Genomic resolution of a cold subsurface aquifer community provides metabolic insights for novel microbes adapted to high CO concentrations.</title>
        <authorList>
            <person name="Probst A.J."/>
            <person name="Castelle C.J."/>
            <person name="Singh A."/>
            <person name="Brown C.T."/>
            <person name="Anantharaman K."/>
            <person name="Sharon I."/>
            <person name="Hug L.A."/>
            <person name="Burstein D."/>
            <person name="Emerson J.B."/>
            <person name="Thomas B.C."/>
            <person name="Banfield J.F."/>
        </authorList>
    </citation>
    <scope>NUCLEOTIDE SEQUENCE [LARGE SCALE GENOMIC DNA]</scope>
    <source>
        <strain evidence="2">CG1_02_47_685</strain>
    </source>
</reference>
<feature type="transmembrane region" description="Helical" evidence="1">
    <location>
        <begin position="38"/>
        <end position="59"/>
    </location>
</feature>
<gene>
    <name evidence="2" type="ORF">AUJ44_02595</name>
</gene>
<feature type="transmembrane region" description="Helical" evidence="1">
    <location>
        <begin position="12"/>
        <end position="29"/>
    </location>
</feature>
<keyword evidence="1" id="KW-0472">Membrane</keyword>